<proteinExistence type="predicted"/>
<gene>
    <name evidence="1" type="ORF">KPL71_016405</name>
</gene>
<keyword evidence="1" id="KW-0695">RNA-directed DNA polymerase</keyword>
<sequence>MHSRPFRFQAAWLTNESFQDFVAESWDQTLHHLDAADQFRLKRALESYSSKGLSRLEEKLKVDLEEVLTQEEIIWHQKSRKDWLLLGDRNTSYYHHKTLTRRRQNNIAAVQNNEGVWLYDQNEIKAHAIQFYSSLYSCDSLNFRHYPHPNCFPIIEEDLLQLLNNGVEDAEVQKTIFGMHPLKALGLDGFHVIFYQSQWNTVGSSLCRLVKEVFQNKYLPGGLNSTLLALIPKSESSSSFKMYRPISLCNVAYKTITKVIANRLQFILPHLVGPHQISFVPGRHITENIVIAQEVVHSMRRKTGSTGFLAIKVDLENAYDRLSWEFISDILREARIPSDLIQVIMACITSATMRVFWNGEATEEFSPSRGIRQGCPLSPYLFILCIERLSHGIHNVITARKWHPIMLSRNGIPLSHLFFTDDLLLFTEANVEQAKVISAVHYRILGFLGFSVASDLGKYLGVPLHHSRVSSSMFQNIVDKVEKRLSGWNASHLSLAGRITLAQSVLQAIPIYVMQTVSLPNGVRERIDRACMRFIWSGSSPQQKLSMVSWRHVCKPKAFGGLGFKSLAMMNRALHMKLAWGIISSPSSLWVQVLLTKYRVDRHNPPQVLLTRYGSHLWKSLGHVWSEVADFVNVNGSWCWSRFEHYLPSNIILKIAAFHPPSYAKGMDAIFWAHSKHGQFTTSSAYLALSDQIPAAVDRDWRMIWSWQGPQSVRIFLWQTFHASLKTKAELVRRHLPISSRCDRCGAVCEDVIHALRDCPLPWCTLNTDGAHRVHGTSTAGGLIRDHLGRWLTRFGMMIGSCSVTVAELWGLYQGLQLAWNFGIRNLRVETDSLCVTQLAARPSVTPNEYAPLIQAIKDYLNLDWQVSLSHIYREANFAADYMANLAFSIPLGFMVYPTPPLGVRPFLLHDSYGVSYPRSVVL</sequence>
<keyword evidence="1" id="KW-0808">Transferase</keyword>
<protein>
    <submittedName>
        <fullName evidence="1">Reverse transcriptase domain-containing protein</fullName>
    </submittedName>
</protein>
<name>A0ACB8KSQ8_CITSI</name>
<dbReference type="Proteomes" id="UP000829398">
    <property type="component" value="Chromosome 5"/>
</dbReference>
<comment type="caution">
    <text evidence="1">The sequence shown here is derived from an EMBL/GenBank/DDBJ whole genome shotgun (WGS) entry which is preliminary data.</text>
</comment>
<evidence type="ECO:0000313" key="1">
    <source>
        <dbReference type="EMBL" id="KAH9757475.1"/>
    </source>
</evidence>
<reference evidence="2" key="1">
    <citation type="journal article" date="2023" name="Hortic. Res.">
        <title>A chromosome-level phased genome enabling allele-level studies in sweet orange: a case study on citrus Huanglongbing tolerance.</title>
        <authorList>
            <person name="Wu B."/>
            <person name="Yu Q."/>
            <person name="Deng Z."/>
            <person name="Duan Y."/>
            <person name="Luo F."/>
            <person name="Gmitter F. Jr."/>
        </authorList>
    </citation>
    <scope>NUCLEOTIDE SEQUENCE [LARGE SCALE GENOMIC DNA]</scope>
    <source>
        <strain evidence="2">cv. Valencia</strain>
    </source>
</reference>
<evidence type="ECO:0000313" key="2">
    <source>
        <dbReference type="Proteomes" id="UP000829398"/>
    </source>
</evidence>
<dbReference type="EMBL" id="CM039174">
    <property type="protein sequence ID" value="KAH9757475.1"/>
    <property type="molecule type" value="Genomic_DNA"/>
</dbReference>
<keyword evidence="2" id="KW-1185">Reference proteome</keyword>
<accession>A0ACB8KSQ8</accession>
<organism evidence="1 2">
    <name type="scientific">Citrus sinensis</name>
    <name type="common">Sweet orange</name>
    <name type="synonym">Citrus aurantium var. sinensis</name>
    <dbReference type="NCBI Taxonomy" id="2711"/>
    <lineage>
        <taxon>Eukaryota</taxon>
        <taxon>Viridiplantae</taxon>
        <taxon>Streptophyta</taxon>
        <taxon>Embryophyta</taxon>
        <taxon>Tracheophyta</taxon>
        <taxon>Spermatophyta</taxon>
        <taxon>Magnoliopsida</taxon>
        <taxon>eudicotyledons</taxon>
        <taxon>Gunneridae</taxon>
        <taxon>Pentapetalae</taxon>
        <taxon>rosids</taxon>
        <taxon>malvids</taxon>
        <taxon>Sapindales</taxon>
        <taxon>Rutaceae</taxon>
        <taxon>Aurantioideae</taxon>
        <taxon>Citrus</taxon>
    </lineage>
</organism>
<keyword evidence="1" id="KW-0548">Nucleotidyltransferase</keyword>